<evidence type="ECO:0000313" key="6">
    <source>
        <dbReference type="Proteomes" id="UP001185028"/>
    </source>
</evidence>
<keyword evidence="1 5" id="KW-0489">Methyltransferase</keyword>
<evidence type="ECO:0000256" key="1">
    <source>
        <dbReference type="ARBA" id="ARBA00022603"/>
    </source>
</evidence>
<dbReference type="PANTHER" id="PTHR43464">
    <property type="entry name" value="METHYLTRANSFERASE"/>
    <property type="match status" value="1"/>
</dbReference>
<organism evidence="5 6">
    <name type="scientific">Paenibacillus hunanensis</name>
    <dbReference type="NCBI Taxonomy" id="539262"/>
    <lineage>
        <taxon>Bacteria</taxon>
        <taxon>Bacillati</taxon>
        <taxon>Bacillota</taxon>
        <taxon>Bacilli</taxon>
        <taxon>Bacillales</taxon>
        <taxon>Paenibacillaceae</taxon>
        <taxon>Paenibacillus</taxon>
    </lineage>
</organism>
<dbReference type="PANTHER" id="PTHR43464:SF19">
    <property type="entry name" value="UBIQUINONE BIOSYNTHESIS O-METHYLTRANSFERASE, MITOCHONDRIAL"/>
    <property type="match status" value="1"/>
</dbReference>
<dbReference type="GO" id="GO:0032259">
    <property type="term" value="P:methylation"/>
    <property type="evidence" value="ECO:0007669"/>
    <property type="project" value="UniProtKB-KW"/>
</dbReference>
<dbReference type="EMBL" id="JAVDQH010000012">
    <property type="protein sequence ID" value="MDR6245178.1"/>
    <property type="molecule type" value="Genomic_DNA"/>
</dbReference>
<protein>
    <submittedName>
        <fullName evidence="5">SAM-dependent methyltransferase</fullName>
    </submittedName>
</protein>
<keyword evidence="6" id="KW-1185">Reference proteome</keyword>
<keyword evidence="3" id="KW-0949">S-adenosyl-L-methionine</keyword>
<dbReference type="Gene3D" id="3.40.50.150">
    <property type="entry name" value="Vaccinia Virus protein VP39"/>
    <property type="match status" value="1"/>
</dbReference>
<proteinExistence type="predicted"/>
<evidence type="ECO:0000259" key="4">
    <source>
        <dbReference type="Pfam" id="PF08241"/>
    </source>
</evidence>
<gene>
    <name evidence="5" type="ORF">JOC58_003077</name>
</gene>
<comment type="caution">
    <text evidence="5">The sequence shown here is derived from an EMBL/GenBank/DDBJ whole genome shotgun (WGS) entry which is preliminary data.</text>
</comment>
<feature type="domain" description="Methyltransferase type 11" evidence="4">
    <location>
        <begin position="47"/>
        <end position="138"/>
    </location>
</feature>
<evidence type="ECO:0000256" key="2">
    <source>
        <dbReference type="ARBA" id="ARBA00022679"/>
    </source>
</evidence>
<sequence length="241" mass="27565">MKQNLYDNPEFFEYYTRLRESKITFNDFVEQPAFRSLLPSLQGKRVLDLGCGSGQLAAYMLEQGAAQVIGTDISTRMLSLAPQHPQIEYIQSPMEELDFPGNSFDLVVSSLALHYIEHYEVMMQKIADWLKDGGQLVFSTEHPIVTAKLDKEGWVEDEEGERLYYAVDHYSQEGIRRAHWVVDDVITYHRRISTLINGVIESGLRIDAVLEPEPTAEGLEKMPQLVNELRKPSFVIIRASK</sequence>
<dbReference type="RefSeq" id="WP_188776528.1">
    <property type="nucleotide sequence ID" value="NZ_BMMB01000007.1"/>
</dbReference>
<name>A0ABU1J112_9BACL</name>
<dbReference type="CDD" id="cd02440">
    <property type="entry name" value="AdoMet_MTases"/>
    <property type="match status" value="1"/>
</dbReference>
<evidence type="ECO:0000256" key="3">
    <source>
        <dbReference type="ARBA" id="ARBA00022691"/>
    </source>
</evidence>
<dbReference type="SUPFAM" id="SSF53335">
    <property type="entry name" value="S-adenosyl-L-methionine-dependent methyltransferases"/>
    <property type="match status" value="1"/>
</dbReference>
<accession>A0ABU1J112</accession>
<dbReference type="InterPro" id="IPR029063">
    <property type="entry name" value="SAM-dependent_MTases_sf"/>
</dbReference>
<evidence type="ECO:0000313" key="5">
    <source>
        <dbReference type="EMBL" id="MDR6245178.1"/>
    </source>
</evidence>
<dbReference type="Proteomes" id="UP001185028">
    <property type="component" value="Unassembled WGS sequence"/>
</dbReference>
<keyword evidence="2" id="KW-0808">Transferase</keyword>
<dbReference type="GO" id="GO:0008168">
    <property type="term" value="F:methyltransferase activity"/>
    <property type="evidence" value="ECO:0007669"/>
    <property type="project" value="UniProtKB-KW"/>
</dbReference>
<dbReference type="InterPro" id="IPR013216">
    <property type="entry name" value="Methyltransf_11"/>
</dbReference>
<dbReference type="Pfam" id="PF08241">
    <property type="entry name" value="Methyltransf_11"/>
    <property type="match status" value="1"/>
</dbReference>
<reference evidence="5 6" key="1">
    <citation type="submission" date="2023-07" db="EMBL/GenBank/DDBJ databases">
        <title>Genomic Encyclopedia of Type Strains, Phase IV (KMG-IV): sequencing the most valuable type-strain genomes for metagenomic binning, comparative biology and taxonomic classification.</title>
        <authorList>
            <person name="Goeker M."/>
        </authorList>
    </citation>
    <scope>NUCLEOTIDE SEQUENCE [LARGE SCALE GENOMIC DNA]</scope>
    <source>
        <strain evidence="5 6">DSM 22170</strain>
    </source>
</reference>